<sequence>MSVDKSIRVSEENRHLGSLTFAIFLTYLTVGLPLPVIPLFVYNELNLSNTLVGVAVGCQFFATVLSRAYAGRQADSVGAKRTTLKGMLICSMAGLAYLLSALLPVPDMVRYGILIVGRLFLGLGESLLISGNFAWALGLIGTTKSGKIMSWNGMAIYGSLAAGAPLGLLMNHHFGFVALGVSTLVLPLLAFLLDWRIRPIETTGGSKVSLLSVAKLVWQPGLALALQGAGFAVIGTFMSLLFASYGWAHAGLTLSCFGAAFVGVRVLFGHLPDKIGGIRVAMVSLLVESVGLMIIWAATGPWMALAGAMVAGCGCSLMFPALGVEVVKRVPIQVRGTAVGGYAAFQDVAYAATGPVTGFLATALGYPSVFATGAFCALFGIAVVLLFARSGSPVPIE</sequence>
<dbReference type="Gene3D" id="1.20.1250.20">
    <property type="entry name" value="MFS general substrate transporter like domains"/>
    <property type="match status" value="1"/>
</dbReference>
<keyword evidence="7 8" id="KW-0472">Membrane</keyword>
<keyword evidence="2 8" id="KW-0813">Transport</keyword>
<evidence type="ECO:0000256" key="5">
    <source>
        <dbReference type="ARBA" id="ARBA00022692"/>
    </source>
</evidence>
<feature type="transmembrane region" description="Helical" evidence="8">
    <location>
        <begin position="86"/>
        <end position="105"/>
    </location>
</feature>
<accession>C3X8M5</accession>
<feature type="transmembrane region" description="Helical" evidence="8">
    <location>
        <begin position="216"/>
        <end position="241"/>
    </location>
</feature>
<feature type="transmembrane region" description="Helical" evidence="8">
    <location>
        <begin position="304"/>
        <end position="327"/>
    </location>
</feature>
<dbReference type="GO" id="GO:0005886">
    <property type="term" value="C:plasma membrane"/>
    <property type="evidence" value="ECO:0007669"/>
    <property type="project" value="UniProtKB-SubCell"/>
</dbReference>
<evidence type="ECO:0000256" key="7">
    <source>
        <dbReference type="ARBA" id="ARBA00023136"/>
    </source>
</evidence>
<feature type="transmembrane region" description="Helical" evidence="8">
    <location>
        <begin position="21"/>
        <end position="41"/>
    </location>
</feature>
<dbReference type="InterPro" id="IPR011701">
    <property type="entry name" value="MFS"/>
</dbReference>
<dbReference type="SUPFAM" id="SSF103473">
    <property type="entry name" value="MFS general substrate transporter"/>
    <property type="match status" value="1"/>
</dbReference>
<keyword evidence="11" id="KW-1185">Reference proteome</keyword>
<gene>
    <name evidence="10" type="ORF">OFBG_00579</name>
</gene>
<keyword evidence="6 8" id="KW-1133">Transmembrane helix</keyword>
<dbReference type="Pfam" id="PF07690">
    <property type="entry name" value="MFS_1"/>
    <property type="match status" value="1"/>
</dbReference>
<feature type="domain" description="Major facilitator superfamily (MFS) profile" evidence="9">
    <location>
        <begin position="209"/>
        <end position="397"/>
    </location>
</feature>
<organism evidence="10 11">
    <name type="scientific">Oxalobacter formigenes OXCC13</name>
    <dbReference type="NCBI Taxonomy" id="556269"/>
    <lineage>
        <taxon>Bacteria</taxon>
        <taxon>Pseudomonadati</taxon>
        <taxon>Pseudomonadota</taxon>
        <taxon>Betaproteobacteria</taxon>
        <taxon>Burkholderiales</taxon>
        <taxon>Oxalobacteraceae</taxon>
        <taxon>Oxalobacter</taxon>
    </lineage>
</organism>
<dbReference type="CDD" id="cd17489">
    <property type="entry name" value="MFS_YfcJ_like"/>
    <property type="match status" value="1"/>
</dbReference>
<proteinExistence type="inferred from homology"/>
<evidence type="ECO:0000256" key="6">
    <source>
        <dbReference type="ARBA" id="ARBA00022989"/>
    </source>
</evidence>
<name>C3X8M5_OXAFO</name>
<dbReference type="GeneID" id="77135513"/>
<dbReference type="eggNOG" id="COG2814">
    <property type="taxonomic scope" value="Bacteria"/>
</dbReference>
<feature type="transmembrane region" description="Helical" evidence="8">
    <location>
        <begin position="339"/>
        <end position="363"/>
    </location>
</feature>
<dbReference type="Proteomes" id="UP000005089">
    <property type="component" value="Unassembled WGS sequence"/>
</dbReference>
<dbReference type="PANTHER" id="PTHR23517">
    <property type="entry name" value="RESISTANCE PROTEIN MDTM, PUTATIVE-RELATED-RELATED"/>
    <property type="match status" value="1"/>
</dbReference>
<dbReference type="InterPro" id="IPR050171">
    <property type="entry name" value="MFS_Transporters"/>
</dbReference>
<evidence type="ECO:0000256" key="1">
    <source>
        <dbReference type="ARBA" id="ARBA00004651"/>
    </source>
</evidence>
<dbReference type="InterPro" id="IPR020846">
    <property type="entry name" value="MFS_dom"/>
</dbReference>
<keyword evidence="5 8" id="KW-0812">Transmembrane</keyword>
<feature type="transmembrane region" description="Helical" evidence="8">
    <location>
        <begin position="174"/>
        <end position="195"/>
    </location>
</feature>
<dbReference type="NCBIfam" id="NF003477">
    <property type="entry name" value="PRK05122.1"/>
    <property type="match status" value="1"/>
</dbReference>
<evidence type="ECO:0000256" key="8">
    <source>
        <dbReference type="HAMAP-Rule" id="MF_02091"/>
    </source>
</evidence>
<dbReference type="EMBL" id="GG658170">
    <property type="protein sequence ID" value="EEO29551.1"/>
    <property type="molecule type" value="Genomic_DNA"/>
</dbReference>
<keyword evidence="4 8" id="KW-0997">Cell inner membrane</keyword>
<evidence type="ECO:0000256" key="4">
    <source>
        <dbReference type="ARBA" id="ARBA00022519"/>
    </source>
</evidence>
<reference evidence="10 11" key="1">
    <citation type="submission" date="2009-02" db="EMBL/GenBank/DDBJ databases">
        <title>The Genome Sequence of Oxalobacter formigenes OXCC13.</title>
        <authorList>
            <consortium name="The Broad Institute Genome Sequencing Platform"/>
            <person name="Ward D."/>
            <person name="Young S.K."/>
            <person name="Kodira C.D."/>
            <person name="Zeng Q."/>
            <person name="Koehrsen M."/>
            <person name="Alvarado L."/>
            <person name="Berlin A."/>
            <person name="Borenstein D."/>
            <person name="Chen Z."/>
            <person name="Engels R."/>
            <person name="Freedman E."/>
            <person name="Gellesch M."/>
            <person name="Goldberg J."/>
            <person name="Griggs A."/>
            <person name="Gujja S."/>
            <person name="Heiman D."/>
            <person name="Hepburn T."/>
            <person name="Howarth C."/>
            <person name="Jen D."/>
            <person name="Larson L."/>
            <person name="Lewis B."/>
            <person name="Mehta T."/>
            <person name="Park D."/>
            <person name="Pearson M."/>
            <person name="Roberts A."/>
            <person name="Saif S."/>
            <person name="Shea T."/>
            <person name="Shenoy N."/>
            <person name="Sisk P."/>
            <person name="Stolte C."/>
            <person name="Sykes S."/>
            <person name="Walk T."/>
            <person name="White J."/>
            <person name="Yandava C."/>
            <person name="Allison M.J."/>
            <person name="Lander E."/>
            <person name="Nusbaum C."/>
            <person name="Galagan J."/>
            <person name="Birren B."/>
        </authorList>
    </citation>
    <scope>NUCLEOTIDE SEQUENCE [LARGE SCALE GENOMIC DNA]</scope>
    <source>
        <strain evidence="10 11">OXCC13</strain>
    </source>
</reference>
<feature type="transmembrane region" description="Helical" evidence="8">
    <location>
        <begin position="280"/>
        <end position="298"/>
    </location>
</feature>
<feature type="transmembrane region" description="Helical" evidence="8">
    <location>
        <begin position="369"/>
        <end position="388"/>
    </location>
</feature>
<feature type="transmembrane region" description="Helical" evidence="8">
    <location>
        <begin position="247"/>
        <end position="268"/>
    </location>
</feature>
<dbReference type="AlphaFoldDB" id="C3X8M5"/>
<dbReference type="OrthoDB" id="322544at2"/>
<evidence type="ECO:0000313" key="11">
    <source>
        <dbReference type="Proteomes" id="UP000005089"/>
    </source>
</evidence>
<dbReference type="PANTHER" id="PTHR23517:SF1">
    <property type="match status" value="1"/>
</dbReference>
<comment type="subcellular location">
    <subcellularLocation>
        <location evidence="8">Cell inner membrane</location>
        <topology evidence="8">Multi-pass membrane protein</topology>
    </subcellularLocation>
    <subcellularLocation>
        <location evidence="1">Cell membrane</location>
        <topology evidence="1">Multi-pass membrane protein</topology>
    </subcellularLocation>
</comment>
<dbReference type="InterPro" id="IPR037541">
    <property type="entry name" value="MFS_YfcJ"/>
</dbReference>
<evidence type="ECO:0000256" key="2">
    <source>
        <dbReference type="ARBA" id="ARBA00022448"/>
    </source>
</evidence>
<evidence type="ECO:0000259" key="9">
    <source>
        <dbReference type="PROSITE" id="PS50850"/>
    </source>
</evidence>
<feature type="transmembrane region" description="Helical" evidence="8">
    <location>
        <begin position="149"/>
        <end position="168"/>
    </location>
</feature>
<feature type="transmembrane region" description="Helical" evidence="8">
    <location>
        <begin position="47"/>
        <end position="65"/>
    </location>
</feature>
<dbReference type="GO" id="GO:0022857">
    <property type="term" value="F:transmembrane transporter activity"/>
    <property type="evidence" value="ECO:0007669"/>
    <property type="project" value="UniProtKB-UniRule"/>
</dbReference>
<dbReference type="STRING" id="847.BRW83_1660"/>
<feature type="transmembrane region" description="Helical" evidence="8">
    <location>
        <begin position="111"/>
        <end position="137"/>
    </location>
</feature>
<dbReference type="PROSITE" id="PS50850">
    <property type="entry name" value="MFS"/>
    <property type="match status" value="1"/>
</dbReference>
<dbReference type="NCBIfam" id="NF009048">
    <property type="entry name" value="PRK12382.1"/>
    <property type="match status" value="1"/>
</dbReference>
<comment type="similarity">
    <text evidence="8">Belongs to the major facilitator superfamily. YfcJ family.</text>
</comment>
<keyword evidence="3 8" id="KW-1003">Cell membrane</keyword>
<dbReference type="InterPro" id="IPR036259">
    <property type="entry name" value="MFS_trans_sf"/>
</dbReference>
<evidence type="ECO:0000313" key="10">
    <source>
        <dbReference type="EMBL" id="EEO29551.1"/>
    </source>
</evidence>
<protein>
    <recommendedName>
        <fullName evidence="8">Uncharacterized MFS-type transporter OFBG_00579</fullName>
    </recommendedName>
</protein>
<dbReference type="HOGENOM" id="CLU_001265_10_3_4"/>
<dbReference type="RefSeq" id="WP_005880109.1">
    <property type="nucleotide sequence ID" value="NZ_CP019430.1"/>
</dbReference>
<evidence type="ECO:0000256" key="3">
    <source>
        <dbReference type="ARBA" id="ARBA00022475"/>
    </source>
</evidence>
<dbReference type="HAMAP" id="MF_02091">
    <property type="entry name" value="MFS_YfcJ"/>
    <property type="match status" value="1"/>
</dbReference>